<dbReference type="Pfam" id="PF00565">
    <property type="entry name" value="SNase"/>
    <property type="match status" value="1"/>
</dbReference>
<keyword evidence="2" id="KW-0255">Endonuclease</keyword>
<dbReference type="GO" id="GO:0016787">
    <property type="term" value="F:hydrolase activity"/>
    <property type="evidence" value="ECO:0007669"/>
    <property type="project" value="UniProtKB-KW"/>
</dbReference>
<proteinExistence type="predicted"/>
<evidence type="ECO:0000256" key="2">
    <source>
        <dbReference type="ARBA" id="ARBA00022759"/>
    </source>
</evidence>
<reference evidence="5 6" key="1">
    <citation type="submission" date="2019-09" db="EMBL/GenBank/DDBJ databases">
        <title>H2 Metabolism Revealed by Metagenomic Analysis in Subglacial Sediment of East Antarctica.</title>
        <authorList>
            <person name="Yang Z."/>
            <person name="Zhang Y."/>
            <person name="Lv Y."/>
            <person name="Yan W."/>
            <person name="Xiao X."/>
            <person name="Sun B."/>
            <person name="Ma H."/>
        </authorList>
    </citation>
    <scope>NUCLEOTIDE SEQUENCE [LARGE SCALE GENOMIC DNA]</scope>
    <source>
        <strain evidence="5">Bin2_2</strain>
    </source>
</reference>
<evidence type="ECO:0000313" key="5">
    <source>
        <dbReference type="EMBL" id="NDP47817.1"/>
    </source>
</evidence>
<dbReference type="GO" id="GO:0004519">
    <property type="term" value="F:endonuclease activity"/>
    <property type="evidence" value="ECO:0007669"/>
    <property type="project" value="UniProtKB-KW"/>
</dbReference>
<dbReference type="PROSITE" id="PS50830">
    <property type="entry name" value="TNASE_3"/>
    <property type="match status" value="1"/>
</dbReference>
<dbReference type="SUPFAM" id="SSF50199">
    <property type="entry name" value="Staphylococcal nuclease"/>
    <property type="match status" value="1"/>
</dbReference>
<protein>
    <submittedName>
        <fullName evidence="5">Nuclease</fullName>
    </submittedName>
</protein>
<dbReference type="AlphaFoldDB" id="A0A7C9JWE2"/>
<comment type="caution">
    <text evidence="5">The sequence shown here is derived from an EMBL/GenBank/DDBJ whole genome shotgun (WGS) entry which is preliminary data.</text>
</comment>
<dbReference type="Proteomes" id="UP000483432">
    <property type="component" value="Unassembled WGS sequence"/>
</dbReference>
<name>A0A7C9JWE2_9PROT</name>
<dbReference type="InterPro" id="IPR016071">
    <property type="entry name" value="Staphylococal_nuclease_OB-fold"/>
</dbReference>
<dbReference type="Gene3D" id="2.40.50.90">
    <property type="match status" value="1"/>
</dbReference>
<dbReference type="SMART" id="SM00318">
    <property type="entry name" value="SNc"/>
    <property type="match status" value="1"/>
</dbReference>
<gene>
    <name evidence="5" type="ORF">GZ085_05370</name>
</gene>
<dbReference type="InterPro" id="IPR035437">
    <property type="entry name" value="SNase_OB-fold_sf"/>
</dbReference>
<sequence length="163" mass="18050">MQVGLLVAVWAFALPTLAETLRGVVIVVIDGDSVLFKPDHYGAQSRAFLKIRLADIDAPEKDQAYGDMAMRALKALVLNQPVEINTVATDAYGRRIAHLQMGALQINTEMVRLGLAWSSSRDQRNAEALAAQDEARRALRGLWMDDAPTPPWIWRRAQKASVN</sequence>
<feature type="domain" description="TNase-like" evidence="4">
    <location>
        <begin position="19"/>
        <end position="145"/>
    </location>
</feature>
<dbReference type="EMBL" id="JAAFGW010000059">
    <property type="protein sequence ID" value="NDP47817.1"/>
    <property type="molecule type" value="Genomic_DNA"/>
</dbReference>
<dbReference type="PANTHER" id="PTHR12302:SF3">
    <property type="entry name" value="SERINE_THREONINE-PROTEIN KINASE 31"/>
    <property type="match status" value="1"/>
</dbReference>
<keyword evidence="1" id="KW-0540">Nuclease</keyword>
<evidence type="ECO:0000256" key="1">
    <source>
        <dbReference type="ARBA" id="ARBA00022722"/>
    </source>
</evidence>
<evidence type="ECO:0000259" key="4">
    <source>
        <dbReference type="PROSITE" id="PS50830"/>
    </source>
</evidence>
<accession>A0A7C9JWE2</accession>
<keyword evidence="3" id="KW-0378">Hydrolase</keyword>
<evidence type="ECO:0000256" key="3">
    <source>
        <dbReference type="ARBA" id="ARBA00022801"/>
    </source>
</evidence>
<evidence type="ECO:0000313" key="6">
    <source>
        <dbReference type="Proteomes" id="UP000483432"/>
    </source>
</evidence>
<organism evidence="5 6">
    <name type="scientific">Sulfuriferula multivorans</name>
    <dbReference type="NCBI Taxonomy" id="1559896"/>
    <lineage>
        <taxon>Bacteria</taxon>
        <taxon>Pseudomonadati</taxon>
        <taxon>Pseudomonadota</taxon>
        <taxon>Betaproteobacteria</taxon>
        <taxon>Nitrosomonadales</taxon>
        <taxon>Sulfuricellaceae</taxon>
        <taxon>Sulfuriferula</taxon>
    </lineage>
</organism>
<dbReference type="PANTHER" id="PTHR12302">
    <property type="entry name" value="EBNA2 BINDING PROTEIN P100"/>
    <property type="match status" value="1"/>
</dbReference>